<proteinExistence type="predicted"/>
<feature type="region of interest" description="Disordered" evidence="1">
    <location>
        <begin position="193"/>
        <end position="224"/>
    </location>
</feature>
<evidence type="ECO:0000259" key="3">
    <source>
        <dbReference type="Pfam" id="PF04773"/>
    </source>
</evidence>
<dbReference type="AlphaFoldDB" id="A0A6B3SQ89"/>
<organism evidence="4 5">
    <name type="scientific">Noviherbaspirillum galbum</name>
    <dbReference type="NCBI Taxonomy" id="2709383"/>
    <lineage>
        <taxon>Bacteria</taxon>
        <taxon>Pseudomonadati</taxon>
        <taxon>Pseudomonadota</taxon>
        <taxon>Betaproteobacteria</taxon>
        <taxon>Burkholderiales</taxon>
        <taxon>Oxalobacteraceae</taxon>
        <taxon>Noviherbaspirillum</taxon>
    </lineage>
</organism>
<keyword evidence="2" id="KW-0732">Signal</keyword>
<keyword evidence="5" id="KW-1185">Reference proteome</keyword>
<feature type="domain" description="FecR protein" evidence="3">
    <location>
        <begin position="49"/>
        <end position="151"/>
    </location>
</feature>
<dbReference type="EMBL" id="JAAIVB010000021">
    <property type="protein sequence ID" value="NEX60896.1"/>
    <property type="molecule type" value="Genomic_DNA"/>
</dbReference>
<evidence type="ECO:0000313" key="4">
    <source>
        <dbReference type="EMBL" id="NEX60896.1"/>
    </source>
</evidence>
<dbReference type="Pfam" id="PF04773">
    <property type="entry name" value="FecR"/>
    <property type="match status" value="1"/>
</dbReference>
<dbReference type="PANTHER" id="PTHR38731">
    <property type="entry name" value="LIPL45-RELATED LIPOPROTEIN-RELATED"/>
    <property type="match status" value="1"/>
</dbReference>
<dbReference type="PANTHER" id="PTHR38731:SF3">
    <property type="entry name" value="BLL6125 PROTEIN"/>
    <property type="match status" value="1"/>
</dbReference>
<dbReference type="Gene3D" id="2.60.120.1440">
    <property type="match status" value="1"/>
</dbReference>
<gene>
    <name evidence="4" type="ORF">G3574_07390</name>
</gene>
<comment type="caution">
    <text evidence="4">The sequence shown here is derived from an EMBL/GenBank/DDBJ whole genome shotgun (WGS) entry which is preliminary data.</text>
</comment>
<feature type="signal peptide" evidence="2">
    <location>
        <begin position="1"/>
        <end position="19"/>
    </location>
</feature>
<evidence type="ECO:0000256" key="2">
    <source>
        <dbReference type="SAM" id="SignalP"/>
    </source>
</evidence>
<reference evidence="4 5" key="1">
    <citation type="submission" date="2020-02" db="EMBL/GenBank/DDBJ databases">
        <authorList>
            <person name="Kim M.K."/>
        </authorList>
    </citation>
    <scope>NUCLEOTIDE SEQUENCE [LARGE SCALE GENOMIC DNA]</scope>
    <source>
        <strain evidence="4 5">17J57-3</strain>
    </source>
</reference>
<accession>A0A6B3SQ89</accession>
<dbReference type="Proteomes" id="UP000482155">
    <property type="component" value="Unassembled WGS sequence"/>
</dbReference>
<protein>
    <submittedName>
        <fullName evidence="4">FecR domain-containing protein</fullName>
    </submittedName>
</protein>
<sequence length="447" mass="47717">MRKIILSALLLCSANAVLAGEAARVVFVAGQTVLDGKPAELGRVVNEGDEISTQGDGYVYLKTVDNGFLILRPNSRARITAYHIDKANPSNTRVKLELLNGVARSISGEAVKEARQNFRFNTPVAAIGVRGTDFTVFTDQETSRVAVISGGIVVSGFTGACGPEGTGPCEGKSSRELFASQVGQLLQVRKGQSAPQILPSSGISPDVAAPPRNDEPIGKSTSGSMPLPFNVADVSLDPLKNLGLLARFQQFSSQQAQQPAVVTPPVAVTPTPTQEVVPETSKIVWGRWQPIVDQSAAIDLAKMMNEKNTLNALNSYFAVLRTQGTFTMPATGNVGFGLKNAEAYILDEPTNKFSVASYQNGKLQVDFAKSSFNTSFDVVSQKNERFSFQSVGEIDKNGKMVGGNQFIAPTNVSVSGALGDNGNSAAYIFQGRVDDRRVTTGVTYWTR</sequence>
<dbReference type="InterPro" id="IPR006860">
    <property type="entry name" value="FecR"/>
</dbReference>
<feature type="chain" id="PRO_5025453720" evidence="2">
    <location>
        <begin position="20"/>
        <end position="447"/>
    </location>
</feature>
<evidence type="ECO:0000313" key="5">
    <source>
        <dbReference type="Proteomes" id="UP000482155"/>
    </source>
</evidence>
<feature type="compositionally biased region" description="Polar residues" evidence="1">
    <location>
        <begin position="193"/>
        <end position="203"/>
    </location>
</feature>
<name>A0A6B3SQ89_9BURK</name>
<evidence type="ECO:0000256" key="1">
    <source>
        <dbReference type="SAM" id="MobiDB-lite"/>
    </source>
</evidence>